<dbReference type="SUPFAM" id="SSF144091">
    <property type="entry name" value="Rhomboid-like"/>
    <property type="match status" value="1"/>
</dbReference>
<dbReference type="PANTHER" id="PTHR43731:SF14">
    <property type="entry name" value="PRESENILIN-ASSOCIATED RHOMBOID-LIKE PROTEIN, MITOCHONDRIAL"/>
    <property type="match status" value="1"/>
</dbReference>
<dbReference type="GO" id="GO:0004252">
    <property type="term" value="F:serine-type endopeptidase activity"/>
    <property type="evidence" value="ECO:0007669"/>
    <property type="project" value="InterPro"/>
</dbReference>
<gene>
    <name evidence="10" type="ORF">BDV25DRAFT_60304</name>
</gene>
<keyword evidence="4" id="KW-0378">Hydrolase</keyword>
<feature type="transmembrane region" description="Helical" evidence="8">
    <location>
        <begin position="499"/>
        <end position="520"/>
    </location>
</feature>
<dbReference type="AlphaFoldDB" id="A0A5N6THV3"/>
<dbReference type="InterPro" id="IPR035952">
    <property type="entry name" value="Rhomboid-like_sf"/>
</dbReference>
<evidence type="ECO:0000256" key="7">
    <source>
        <dbReference type="SAM" id="Coils"/>
    </source>
</evidence>
<sequence>MSNVFCVAWRFPCSGGHSRTLLSSNSTLLRSAYRLSTPCHPGSISRRNFGYLSPFSSATLYAPYSHKYQVLSPILARSFASSTYLRPGSVSGFEYGVQLRPQPFSAIEINAIFGTRAKISPQLGNRVLAVLQGRRLDGTLDLDLPSDITRAVRSSSLDAALGWLREHYPLDEDAAILARIEREEQEEEKKLVRRAEELGLYKPQSGSYGAELGESNDPSGKSILQEARKHNEERLLAEHERKRQEWLSGEQREREMFEHMRHKNTALQKSEDTAALEVRERADPSQRPLLAWIQKHHIQATDWDVDVSKLTNGSRISQILAVTLVTFSLCYLFATNYQPPGKADRLWPGIPPAAATIMAIIGTNLGIFLLWKIPPAWKLLNRYFITIAAYPRPLSLLGSVFSHQTVTHLAVNMTVLWCVGTRLHDEIGRGNFLALYMASGVFGSFTSLTANILRGNLSLTALGASGAISALVAAWCILHSDENFTLFFIPPEWQENASVKGWMVLTGLVALEFISMFSRGPARVDYWAHLGGFFAGTLWSAAYKKGDVGGQKKKTWFEQVYRN</sequence>
<feature type="domain" description="Peptidase S54 rhomboid" evidence="9">
    <location>
        <begin position="395"/>
        <end position="542"/>
    </location>
</feature>
<dbReference type="PANTHER" id="PTHR43731">
    <property type="entry name" value="RHOMBOID PROTEASE"/>
    <property type="match status" value="1"/>
</dbReference>
<evidence type="ECO:0000256" key="3">
    <source>
        <dbReference type="ARBA" id="ARBA00022692"/>
    </source>
</evidence>
<accession>A0A5N6THV3</accession>
<dbReference type="InterPro" id="IPR022764">
    <property type="entry name" value="Peptidase_S54_rhomboid_dom"/>
</dbReference>
<feature type="transmembrane region" description="Helical" evidence="8">
    <location>
        <begin position="526"/>
        <end position="543"/>
    </location>
</feature>
<evidence type="ECO:0000313" key="11">
    <source>
        <dbReference type="Proteomes" id="UP000325780"/>
    </source>
</evidence>
<dbReference type="OrthoDB" id="10260614at2759"/>
<feature type="coiled-coil region" evidence="7">
    <location>
        <begin position="170"/>
        <end position="198"/>
    </location>
</feature>
<comment type="subcellular location">
    <subcellularLocation>
        <location evidence="1">Membrane</location>
        <topology evidence="1">Multi-pass membrane protein</topology>
    </subcellularLocation>
</comment>
<dbReference type="Gene3D" id="1.20.1540.10">
    <property type="entry name" value="Rhomboid-like"/>
    <property type="match status" value="1"/>
</dbReference>
<name>A0A5N6THV3_ASPAV</name>
<dbReference type="EMBL" id="ML742302">
    <property type="protein sequence ID" value="KAE8145913.1"/>
    <property type="molecule type" value="Genomic_DNA"/>
</dbReference>
<dbReference type="InterPro" id="IPR050925">
    <property type="entry name" value="Rhomboid_protease_S54"/>
</dbReference>
<dbReference type="GO" id="GO:0016020">
    <property type="term" value="C:membrane"/>
    <property type="evidence" value="ECO:0007669"/>
    <property type="project" value="UniProtKB-SubCell"/>
</dbReference>
<keyword evidence="7" id="KW-0175">Coiled coil</keyword>
<evidence type="ECO:0000256" key="2">
    <source>
        <dbReference type="ARBA" id="ARBA00009045"/>
    </source>
</evidence>
<comment type="similarity">
    <text evidence="2">Belongs to the peptidase S54 family.</text>
</comment>
<reference evidence="10 11" key="1">
    <citation type="submission" date="2019-04" db="EMBL/GenBank/DDBJ databases">
        <title>Friends and foes A comparative genomics study of 23 Aspergillus species from section Flavi.</title>
        <authorList>
            <consortium name="DOE Joint Genome Institute"/>
            <person name="Kjaerbolling I."/>
            <person name="Vesth T."/>
            <person name="Frisvad J.C."/>
            <person name="Nybo J.L."/>
            <person name="Theobald S."/>
            <person name="Kildgaard S."/>
            <person name="Isbrandt T."/>
            <person name="Kuo A."/>
            <person name="Sato A."/>
            <person name="Lyhne E.K."/>
            <person name="Kogle M.E."/>
            <person name="Wiebenga A."/>
            <person name="Kun R.S."/>
            <person name="Lubbers R.J."/>
            <person name="Makela M.R."/>
            <person name="Barry K."/>
            <person name="Chovatia M."/>
            <person name="Clum A."/>
            <person name="Daum C."/>
            <person name="Haridas S."/>
            <person name="He G."/>
            <person name="LaButti K."/>
            <person name="Lipzen A."/>
            <person name="Mondo S."/>
            <person name="Riley R."/>
            <person name="Salamov A."/>
            <person name="Simmons B.A."/>
            <person name="Magnuson J.K."/>
            <person name="Henrissat B."/>
            <person name="Mortensen U.H."/>
            <person name="Larsen T.O."/>
            <person name="Devries R.P."/>
            <person name="Grigoriev I.V."/>
            <person name="Machida M."/>
            <person name="Baker S.E."/>
            <person name="Andersen M.R."/>
        </authorList>
    </citation>
    <scope>NUCLEOTIDE SEQUENCE [LARGE SCALE GENOMIC DNA]</scope>
    <source>
        <strain evidence="10 11">IBT 18842</strain>
    </source>
</reference>
<evidence type="ECO:0000256" key="8">
    <source>
        <dbReference type="SAM" id="Phobius"/>
    </source>
</evidence>
<evidence type="ECO:0000256" key="5">
    <source>
        <dbReference type="ARBA" id="ARBA00022989"/>
    </source>
</evidence>
<organism evidence="10 11">
    <name type="scientific">Aspergillus avenaceus</name>
    <dbReference type="NCBI Taxonomy" id="36643"/>
    <lineage>
        <taxon>Eukaryota</taxon>
        <taxon>Fungi</taxon>
        <taxon>Dikarya</taxon>
        <taxon>Ascomycota</taxon>
        <taxon>Pezizomycotina</taxon>
        <taxon>Eurotiomycetes</taxon>
        <taxon>Eurotiomycetidae</taxon>
        <taxon>Eurotiales</taxon>
        <taxon>Aspergillaceae</taxon>
        <taxon>Aspergillus</taxon>
        <taxon>Aspergillus subgen. Circumdati</taxon>
    </lineage>
</organism>
<dbReference type="FunFam" id="1.20.1540.10:FF:000012">
    <property type="entry name" value="Rhomboid family protein"/>
    <property type="match status" value="1"/>
</dbReference>
<feature type="transmembrane region" description="Helical" evidence="8">
    <location>
        <begin position="346"/>
        <end position="371"/>
    </location>
</feature>
<dbReference type="Pfam" id="PF01694">
    <property type="entry name" value="Rhomboid"/>
    <property type="match status" value="1"/>
</dbReference>
<proteinExistence type="inferred from homology"/>
<feature type="transmembrane region" description="Helical" evidence="8">
    <location>
        <begin position="432"/>
        <end position="453"/>
    </location>
</feature>
<keyword evidence="5 8" id="KW-1133">Transmembrane helix</keyword>
<evidence type="ECO:0000256" key="6">
    <source>
        <dbReference type="ARBA" id="ARBA00023136"/>
    </source>
</evidence>
<evidence type="ECO:0000256" key="4">
    <source>
        <dbReference type="ARBA" id="ARBA00022801"/>
    </source>
</evidence>
<evidence type="ECO:0000313" key="10">
    <source>
        <dbReference type="EMBL" id="KAE8145913.1"/>
    </source>
</evidence>
<keyword evidence="11" id="KW-1185">Reference proteome</keyword>
<feature type="transmembrane region" description="Helical" evidence="8">
    <location>
        <begin position="459"/>
        <end position="478"/>
    </location>
</feature>
<keyword evidence="6 8" id="KW-0472">Membrane</keyword>
<evidence type="ECO:0000256" key="1">
    <source>
        <dbReference type="ARBA" id="ARBA00004141"/>
    </source>
</evidence>
<evidence type="ECO:0000259" key="9">
    <source>
        <dbReference type="Pfam" id="PF01694"/>
    </source>
</evidence>
<protein>
    <recommendedName>
        <fullName evidence="9">Peptidase S54 rhomboid domain-containing protein</fullName>
    </recommendedName>
</protein>
<dbReference type="GO" id="GO:0006465">
    <property type="term" value="P:signal peptide processing"/>
    <property type="evidence" value="ECO:0007669"/>
    <property type="project" value="TreeGrafter"/>
</dbReference>
<dbReference type="Proteomes" id="UP000325780">
    <property type="component" value="Unassembled WGS sequence"/>
</dbReference>
<feature type="transmembrane region" description="Helical" evidence="8">
    <location>
        <begin position="316"/>
        <end position="334"/>
    </location>
</feature>
<keyword evidence="3 8" id="KW-0812">Transmembrane</keyword>